<reference evidence="2 3" key="1">
    <citation type="submission" date="2024-05" db="EMBL/GenBank/DDBJ databases">
        <title>Genome sequencing and assembly of Indian major carp, Cirrhinus mrigala (Hamilton, 1822).</title>
        <authorList>
            <person name="Mohindra V."/>
            <person name="Chowdhury L.M."/>
            <person name="Lal K."/>
            <person name="Jena J.K."/>
        </authorList>
    </citation>
    <scope>NUCLEOTIDE SEQUENCE [LARGE SCALE GENOMIC DNA]</scope>
    <source>
        <strain evidence="2">CM1030</strain>
        <tissue evidence="2">Blood</tissue>
    </source>
</reference>
<sequence length="397" mass="43834">MALSEWPPVSSGSRILGFHQLLLCHSSHLPVHLSTLKEQSSISLGGGLYKDASDKDALSPVHFWVWSLPGTRRRCMTSSPGRGQHLSQPETALVAHPPSPPSIYGYTGVPPVEHEVVMQLCPNAISTWGKALKDLHKGGHNPEVLWELCTATDLTLRAAKVTAQSLGRAMSTMVVQESYLCLCLADMKETNKIRFLNALVSQTGLFCDAVENVAQQFHEAIRHILPRRTAAASTRPPSSRQHCGAGRKAAAPPVQEALRWVTQRWRKLLFGIWQQWVDEECHQTLYSHTCCQNACASVVLLAPLEPCLGAWLQLPCPSCWLLRPIRLGYAIQFWGVHFTTVKTACRNRNFTGEGCDRAGPSNRYEDGVLQPLHHSTQERQGVTTDLGSADVSKIGMQ</sequence>
<dbReference type="Proteomes" id="UP001529510">
    <property type="component" value="Unassembled WGS sequence"/>
</dbReference>
<protein>
    <submittedName>
        <fullName evidence="2">Uncharacterized protein</fullName>
    </submittedName>
</protein>
<feature type="compositionally biased region" description="Polar residues" evidence="1">
    <location>
        <begin position="231"/>
        <end position="241"/>
    </location>
</feature>
<accession>A0ABD0MM82</accession>
<name>A0ABD0MM82_CIRMR</name>
<keyword evidence="3" id="KW-1185">Reference proteome</keyword>
<evidence type="ECO:0000313" key="3">
    <source>
        <dbReference type="Proteomes" id="UP001529510"/>
    </source>
</evidence>
<proteinExistence type="predicted"/>
<evidence type="ECO:0000256" key="1">
    <source>
        <dbReference type="SAM" id="MobiDB-lite"/>
    </source>
</evidence>
<dbReference type="AlphaFoldDB" id="A0ABD0MM82"/>
<comment type="caution">
    <text evidence="2">The sequence shown here is derived from an EMBL/GenBank/DDBJ whole genome shotgun (WGS) entry which is preliminary data.</text>
</comment>
<organism evidence="2 3">
    <name type="scientific">Cirrhinus mrigala</name>
    <name type="common">Mrigala</name>
    <dbReference type="NCBI Taxonomy" id="683832"/>
    <lineage>
        <taxon>Eukaryota</taxon>
        <taxon>Metazoa</taxon>
        <taxon>Chordata</taxon>
        <taxon>Craniata</taxon>
        <taxon>Vertebrata</taxon>
        <taxon>Euteleostomi</taxon>
        <taxon>Actinopterygii</taxon>
        <taxon>Neopterygii</taxon>
        <taxon>Teleostei</taxon>
        <taxon>Ostariophysi</taxon>
        <taxon>Cypriniformes</taxon>
        <taxon>Cyprinidae</taxon>
        <taxon>Labeoninae</taxon>
        <taxon>Labeonini</taxon>
        <taxon>Cirrhinus</taxon>
    </lineage>
</organism>
<gene>
    <name evidence="2" type="ORF">M9458_053390</name>
</gene>
<feature type="region of interest" description="Disordered" evidence="1">
    <location>
        <begin position="230"/>
        <end position="250"/>
    </location>
</feature>
<evidence type="ECO:0000313" key="2">
    <source>
        <dbReference type="EMBL" id="KAL0151199.1"/>
    </source>
</evidence>
<dbReference type="EMBL" id="JAMKFB020000255">
    <property type="protein sequence ID" value="KAL0151199.1"/>
    <property type="molecule type" value="Genomic_DNA"/>
</dbReference>